<reference evidence="7 8" key="1">
    <citation type="submission" date="2019-03" db="EMBL/GenBank/DDBJ databases">
        <title>Alkanindiges illinoisensis: a potential pathogenic isolated from ascites of a gastric cancer patient with abdominal metastasis.</title>
        <authorList>
            <person name="Hu X."/>
            <person name="Yang B."/>
            <person name="Yan X."/>
            <person name="Lin L."/>
            <person name="Zhao H."/>
            <person name="Zhou F."/>
            <person name="Su B."/>
            <person name="Chen J."/>
            <person name="Rui Y."/>
            <person name="Wang Q."/>
            <person name="Zheng L."/>
        </authorList>
    </citation>
    <scope>NUCLEOTIDE SEQUENCE [LARGE SCALE GENOMIC DNA]</scope>
    <source>
        <strain evidence="7 8">NFYY 23406</strain>
    </source>
</reference>
<dbReference type="Proteomes" id="UP000297834">
    <property type="component" value="Unassembled WGS sequence"/>
</dbReference>
<dbReference type="InterPro" id="IPR005498">
    <property type="entry name" value="T4SS_VirB10/TraB/TrbI"/>
</dbReference>
<keyword evidence="8" id="KW-1185">Reference proteome</keyword>
<evidence type="ECO:0000256" key="2">
    <source>
        <dbReference type="ARBA" id="ARBA00010265"/>
    </source>
</evidence>
<evidence type="ECO:0000256" key="6">
    <source>
        <dbReference type="SAM" id="MobiDB-lite"/>
    </source>
</evidence>
<dbReference type="GO" id="GO:0016020">
    <property type="term" value="C:membrane"/>
    <property type="evidence" value="ECO:0007669"/>
    <property type="project" value="UniProtKB-SubCell"/>
</dbReference>
<sequence length="322" mass="34548">MLLDAERQRLEMQNQNMQALNQARIEGVRQRESARMQAISDEQNMLGSVLGAATTVNGNLKKSSSSGSSAGGLMNALASGSSAPDMDTVAAQGGSNGRPSMDELNGQTRKAAFAKSDQSEEVYLNKALVPALSPYEVKAGTVIPGVMVSGISSDLPGQIVGQVSQNVYDNKTGKYLLIPQGAKLVGLYDNGVTLGQTRILIAWTRIIYPDGASISLENMSGYDQAGYAGFHDKVNNHYFKLFGQATLLSLLSAGAQLSQPQASNGENINERQTVAGAIGQQYSELGTELARRNMNIAPTLKIRPGYRFNIMVKKDMILKPYH</sequence>
<keyword evidence="3" id="KW-0812">Transmembrane</keyword>
<name>A0A4Y7XC81_9GAMM</name>
<protein>
    <recommendedName>
        <fullName evidence="9">TrbI/VirB10 family protein</fullName>
    </recommendedName>
</protein>
<gene>
    <name evidence="7" type="ORF">E2B99_08895</name>
</gene>
<dbReference type="EMBL" id="SNTY01000034">
    <property type="protein sequence ID" value="TEU25849.1"/>
    <property type="molecule type" value="Genomic_DNA"/>
</dbReference>
<evidence type="ECO:0000313" key="7">
    <source>
        <dbReference type="EMBL" id="TEU25849.1"/>
    </source>
</evidence>
<feature type="region of interest" description="Disordered" evidence="6">
    <location>
        <begin position="61"/>
        <end position="102"/>
    </location>
</feature>
<evidence type="ECO:0000256" key="5">
    <source>
        <dbReference type="ARBA" id="ARBA00023136"/>
    </source>
</evidence>
<dbReference type="OrthoDB" id="9766860at2"/>
<comment type="similarity">
    <text evidence="2">Belongs to the TrbI/VirB10 family.</text>
</comment>
<feature type="compositionally biased region" description="Low complexity" evidence="6">
    <location>
        <begin position="61"/>
        <end position="82"/>
    </location>
</feature>
<accession>A0A4Y7XC81</accession>
<dbReference type="InterPro" id="IPR042217">
    <property type="entry name" value="T4SS_VirB10/TrbI"/>
</dbReference>
<organism evidence="7 8">
    <name type="scientific">Alkanindiges illinoisensis</name>
    <dbReference type="NCBI Taxonomy" id="197183"/>
    <lineage>
        <taxon>Bacteria</taxon>
        <taxon>Pseudomonadati</taxon>
        <taxon>Pseudomonadota</taxon>
        <taxon>Gammaproteobacteria</taxon>
        <taxon>Moraxellales</taxon>
        <taxon>Moraxellaceae</taxon>
        <taxon>Alkanindiges</taxon>
    </lineage>
</organism>
<evidence type="ECO:0008006" key="9">
    <source>
        <dbReference type="Google" id="ProtNLM"/>
    </source>
</evidence>
<evidence type="ECO:0000256" key="1">
    <source>
        <dbReference type="ARBA" id="ARBA00004167"/>
    </source>
</evidence>
<evidence type="ECO:0000256" key="3">
    <source>
        <dbReference type="ARBA" id="ARBA00022692"/>
    </source>
</evidence>
<dbReference type="AlphaFoldDB" id="A0A4Y7XC81"/>
<comment type="caution">
    <text evidence="7">The sequence shown here is derived from an EMBL/GenBank/DDBJ whole genome shotgun (WGS) entry which is preliminary data.</text>
</comment>
<dbReference type="CDD" id="cd16429">
    <property type="entry name" value="VirB10"/>
    <property type="match status" value="1"/>
</dbReference>
<evidence type="ECO:0000256" key="4">
    <source>
        <dbReference type="ARBA" id="ARBA00022989"/>
    </source>
</evidence>
<keyword evidence="4" id="KW-1133">Transmembrane helix</keyword>
<comment type="subcellular location">
    <subcellularLocation>
        <location evidence="1">Membrane</location>
        <topology evidence="1">Single-pass membrane protein</topology>
    </subcellularLocation>
</comment>
<dbReference type="Gene3D" id="2.40.128.260">
    <property type="entry name" value="Type IV secretion system, VirB10/TraB/TrbI"/>
    <property type="match status" value="1"/>
</dbReference>
<keyword evidence="5" id="KW-0472">Membrane</keyword>
<dbReference type="Pfam" id="PF03743">
    <property type="entry name" value="TrbI"/>
    <property type="match status" value="1"/>
</dbReference>
<proteinExistence type="inferred from homology"/>
<dbReference type="STRING" id="1120977.GCA_000619845_02830"/>
<evidence type="ECO:0000313" key="8">
    <source>
        <dbReference type="Proteomes" id="UP000297834"/>
    </source>
</evidence>